<organism evidence="4">
    <name type="scientific">Puccinia triticina (isolate 1-1 / race 1 (BBBD))</name>
    <name type="common">Brown leaf rust fungus</name>
    <dbReference type="NCBI Taxonomy" id="630390"/>
    <lineage>
        <taxon>Eukaryota</taxon>
        <taxon>Fungi</taxon>
        <taxon>Dikarya</taxon>
        <taxon>Basidiomycota</taxon>
        <taxon>Pucciniomycotina</taxon>
        <taxon>Pucciniomycetes</taxon>
        <taxon>Pucciniales</taxon>
        <taxon>Pucciniaceae</taxon>
        <taxon>Puccinia</taxon>
    </lineage>
</organism>
<reference evidence="4" key="1">
    <citation type="submission" date="2009-11" db="EMBL/GenBank/DDBJ databases">
        <authorList>
            <consortium name="The Broad Institute Genome Sequencing Platform"/>
            <person name="Ward D."/>
            <person name="Feldgarden M."/>
            <person name="Earl A."/>
            <person name="Young S.K."/>
            <person name="Zeng Q."/>
            <person name="Koehrsen M."/>
            <person name="Alvarado L."/>
            <person name="Berlin A."/>
            <person name="Bochicchio J."/>
            <person name="Borenstein D."/>
            <person name="Chapman S.B."/>
            <person name="Chen Z."/>
            <person name="Engels R."/>
            <person name="Freedman E."/>
            <person name="Gellesch M."/>
            <person name="Goldberg J."/>
            <person name="Griggs A."/>
            <person name="Gujja S."/>
            <person name="Heilman E."/>
            <person name="Heiman D."/>
            <person name="Hepburn T."/>
            <person name="Howarth C."/>
            <person name="Jen D."/>
            <person name="Larson L."/>
            <person name="Lewis B."/>
            <person name="Mehta T."/>
            <person name="Park D."/>
            <person name="Pearson M."/>
            <person name="Roberts A."/>
            <person name="Saif S."/>
            <person name="Shea T."/>
            <person name="Shenoy N."/>
            <person name="Sisk P."/>
            <person name="Stolte C."/>
            <person name="Sykes S."/>
            <person name="Thomson T."/>
            <person name="Walk T."/>
            <person name="White J."/>
            <person name="Yandava C."/>
            <person name="Izard J."/>
            <person name="Baranova O.V."/>
            <person name="Blanton J.M."/>
            <person name="Tanner A.C."/>
            <person name="Dewhirst F.E."/>
            <person name="Haas B."/>
            <person name="Nusbaum C."/>
            <person name="Birren B."/>
        </authorList>
    </citation>
    <scope>NUCLEOTIDE SEQUENCE [LARGE SCALE GENOMIC DNA]</scope>
    <source>
        <strain evidence="4">1-1 BBBD Race 1</strain>
    </source>
</reference>
<dbReference type="SUPFAM" id="SSF53955">
    <property type="entry name" value="Lysozyme-like"/>
    <property type="match status" value="1"/>
</dbReference>
<dbReference type="OMA" id="NGWFTAG"/>
<gene>
    <name evidence="4" type="ORF">PTTG_10010</name>
</gene>
<accession>A0A0C4F9X5</accession>
<evidence type="ECO:0000256" key="1">
    <source>
        <dbReference type="SAM" id="MobiDB-lite"/>
    </source>
</evidence>
<dbReference type="InterPro" id="IPR008258">
    <property type="entry name" value="Transglycosylase_SLT_dom_1"/>
</dbReference>
<dbReference type="Pfam" id="PF01464">
    <property type="entry name" value="SLT"/>
    <property type="match status" value="1"/>
</dbReference>
<proteinExistence type="predicted"/>
<dbReference type="EMBL" id="ADAS02000600">
    <property type="protein sequence ID" value="OAV87081.1"/>
    <property type="molecule type" value="Genomic_DNA"/>
</dbReference>
<evidence type="ECO:0000313" key="5">
    <source>
        <dbReference type="EnsemblFungi" id="PTTG_10010-t43_1-p1"/>
    </source>
</evidence>
<name>A0A0C4F9X5_PUCT1</name>
<reference evidence="5 6" key="3">
    <citation type="journal article" date="2017" name="G3 (Bethesda)">
        <title>Comparative analysis highlights variable genome content of wheat rusts and divergence of the mating loci.</title>
        <authorList>
            <person name="Cuomo C.A."/>
            <person name="Bakkeren G."/>
            <person name="Khalil H.B."/>
            <person name="Panwar V."/>
            <person name="Joly D."/>
            <person name="Linning R."/>
            <person name="Sakthikumar S."/>
            <person name="Song X."/>
            <person name="Adiconis X."/>
            <person name="Fan L."/>
            <person name="Goldberg J.M."/>
            <person name="Levin J.Z."/>
            <person name="Young S."/>
            <person name="Zeng Q."/>
            <person name="Anikster Y."/>
            <person name="Bruce M."/>
            <person name="Wang M."/>
            <person name="Yin C."/>
            <person name="McCallum B."/>
            <person name="Szabo L.J."/>
            <person name="Hulbert S."/>
            <person name="Chen X."/>
            <person name="Fellers J.P."/>
        </authorList>
    </citation>
    <scope>NUCLEOTIDE SEQUENCE</scope>
    <source>
        <strain evidence="5">isolate 1-1 / race 1 (BBBD)</strain>
        <strain evidence="6">Isolate 1-1 / race 1 (BBBD)</strain>
    </source>
</reference>
<feature type="signal peptide" evidence="2">
    <location>
        <begin position="1"/>
        <end position="26"/>
    </location>
</feature>
<feature type="region of interest" description="Disordered" evidence="1">
    <location>
        <begin position="71"/>
        <end position="105"/>
    </location>
</feature>
<reference evidence="4" key="2">
    <citation type="submission" date="2016-05" db="EMBL/GenBank/DDBJ databases">
        <title>Comparative analysis highlights variable genome content of wheat rusts and divergence of the mating loci.</title>
        <authorList>
            <person name="Cuomo C.A."/>
            <person name="Bakkeren G."/>
            <person name="Szabo L."/>
            <person name="Khalil H."/>
            <person name="Joly D."/>
            <person name="Goldberg J."/>
            <person name="Young S."/>
            <person name="Zeng Q."/>
            <person name="Fellers J."/>
        </authorList>
    </citation>
    <scope>NUCLEOTIDE SEQUENCE [LARGE SCALE GENOMIC DNA]</scope>
    <source>
        <strain evidence="4">1-1 BBBD Race 1</strain>
    </source>
</reference>
<evidence type="ECO:0000259" key="3">
    <source>
        <dbReference type="Pfam" id="PF01464"/>
    </source>
</evidence>
<feature type="domain" description="Transglycosylase SLT" evidence="3">
    <location>
        <begin position="194"/>
        <end position="288"/>
    </location>
</feature>
<dbReference type="VEuPathDB" id="FungiDB:PTTG_10010"/>
<feature type="region of interest" description="Disordered" evidence="1">
    <location>
        <begin position="25"/>
        <end position="48"/>
    </location>
</feature>
<reference evidence="5" key="4">
    <citation type="submission" date="2025-05" db="UniProtKB">
        <authorList>
            <consortium name="EnsemblFungi"/>
        </authorList>
    </citation>
    <scope>IDENTIFICATION</scope>
    <source>
        <strain evidence="5">isolate 1-1 / race 1 (BBBD)</strain>
    </source>
</reference>
<dbReference type="OrthoDB" id="2537480at2759"/>
<dbReference type="AlphaFoldDB" id="A0A0C4F9X5"/>
<dbReference type="EnsemblFungi" id="PTTG_10010-t43_1">
    <property type="protein sequence ID" value="PTTG_10010-t43_1-p1"/>
    <property type="gene ID" value="PTTG_10010"/>
</dbReference>
<protein>
    <submittedName>
        <fullName evidence="5">SLT domain-containing protein</fullName>
    </submittedName>
</protein>
<feature type="chain" id="PRO_5009386288" evidence="2">
    <location>
        <begin position="27"/>
        <end position="342"/>
    </location>
</feature>
<keyword evidence="2" id="KW-0732">Signal</keyword>
<evidence type="ECO:0000256" key="2">
    <source>
        <dbReference type="SAM" id="SignalP"/>
    </source>
</evidence>
<feature type="compositionally biased region" description="Basic residues" evidence="1">
    <location>
        <begin position="71"/>
        <end position="99"/>
    </location>
</feature>
<sequence>MCFRSRILRLFTFTVLVSYLSLSSLASDPGRTPQLSSSKLLPRGNDDSAVTDQLKTYRKATKHKMKNIHRKNTQFHKKAKGKKACKTQHAKKSKAHKTKSKDNFNQEKEKYLLPTQPPALGSILHATSVCGSAQPTRSITESSGPNGSESFLNCGITGDGWKPAHVTISMLTHISLDQEPAKSTFAPCQKFRPLFEKHGQDHGIPAIFLAAFAMQESSCRPDVLGDQGGAFGLMQITKDKCGGAPGGNCSDPNYNIKMGAKTFADGLAEANGNVLQALGAYNGWFEGLTKDKAMEARKQGCCVCQQNLDYLQQFLNAWILGVDPHSRRLGTFRNLDVCESEH</sequence>
<evidence type="ECO:0000313" key="4">
    <source>
        <dbReference type="EMBL" id="OAV87081.1"/>
    </source>
</evidence>
<dbReference type="Gene3D" id="1.10.530.10">
    <property type="match status" value="1"/>
</dbReference>
<keyword evidence="6" id="KW-1185">Reference proteome</keyword>
<dbReference type="Proteomes" id="UP000005240">
    <property type="component" value="Unassembled WGS sequence"/>
</dbReference>
<dbReference type="InterPro" id="IPR023346">
    <property type="entry name" value="Lysozyme-like_dom_sf"/>
</dbReference>
<evidence type="ECO:0000313" key="6">
    <source>
        <dbReference type="Proteomes" id="UP000005240"/>
    </source>
</evidence>